<reference evidence="3" key="1">
    <citation type="journal article" date="2019" name="Int. J. Syst. Evol. Microbiol.">
        <title>The Global Catalogue of Microorganisms (GCM) 10K type strain sequencing project: providing services to taxonomists for standard genome sequencing and annotation.</title>
        <authorList>
            <consortium name="The Broad Institute Genomics Platform"/>
            <consortium name="The Broad Institute Genome Sequencing Center for Infectious Disease"/>
            <person name="Wu L."/>
            <person name="Ma J."/>
        </authorList>
    </citation>
    <scope>NUCLEOTIDE SEQUENCE [LARGE SCALE GENOMIC DNA]</scope>
    <source>
        <strain evidence="3">CCM 8951</strain>
    </source>
</reference>
<dbReference type="PANTHER" id="PTHR43798">
    <property type="entry name" value="MONOACYLGLYCEROL LIPASE"/>
    <property type="match status" value="1"/>
</dbReference>
<dbReference type="Pfam" id="PF12697">
    <property type="entry name" value="Abhydrolase_6"/>
    <property type="match status" value="1"/>
</dbReference>
<dbReference type="Gene3D" id="3.40.50.1820">
    <property type="entry name" value="alpha/beta hydrolase"/>
    <property type="match status" value="1"/>
</dbReference>
<keyword evidence="3" id="KW-1185">Reference proteome</keyword>
<evidence type="ECO:0000313" key="2">
    <source>
        <dbReference type="EMBL" id="MFD1465657.1"/>
    </source>
</evidence>
<dbReference type="GO" id="GO:0016787">
    <property type="term" value="F:hydrolase activity"/>
    <property type="evidence" value="ECO:0007669"/>
    <property type="project" value="UniProtKB-KW"/>
</dbReference>
<dbReference type="InterPro" id="IPR029058">
    <property type="entry name" value="AB_hydrolase_fold"/>
</dbReference>
<name>A0ABW4DNQ2_9LACO</name>
<evidence type="ECO:0000313" key="3">
    <source>
        <dbReference type="Proteomes" id="UP001597244"/>
    </source>
</evidence>
<sequence>MCLNITKILEKKSMESEGLLVNAYSNISKIDTDSTLVFIHGAGENPDCWFEVIRSLINKVSIIVLERPGYGLSQENPIDNIELTKFVLEKAVESYRIKRKYILVGHSLGGYISLLIQKKLNIQGRILISSFCRFKLLNIDLEQKDILNNIKRGFSKYTNKNIIDNFFKNIIGKKESIICDYHMTENLKIPDVLKAIKSPCLSVHAAEDHVVSSRQSKLLEKVLKGTLTIEVEQAGHNVILERPKYIADIIASFLVGGGGLRHG</sequence>
<evidence type="ECO:0000259" key="1">
    <source>
        <dbReference type="Pfam" id="PF12697"/>
    </source>
</evidence>
<accession>A0ABW4DNQ2</accession>
<keyword evidence="2" id="KW-0378">Hydrolase</keyword>
<dbReference type="EMBL" id="JBHTOF010000072">
    <property type="protein sequence ID" value="MFD1465657.1"/>
    <property type="molecule type" value="Genomic_DNA"/>
</dbReference>
<comment type="caution">
    <text evidence="2">The sequence shown here is derived from an EMBL/GenBank/DDBJ whole genome shotgun (WGS) entry which is preliminary data.</text>
</comment>
<protein>
    <submittedName>
        <fullName evidence="2">Alpha/beta fold hydrolase</fullName>
    </submittedName>
</protein>
<dbReference type="Proteomes" id="UP001597244">
    <property type="component" value="Unassembled WGS sequence"/>
</dbReference>
<feature type="domain" description="AB hydrolase-1" evidence="1">
    <location>
        <begin position="36"/>
        <end position="248"/>
    </location>
</feature>
<dbReference type="InterPro" id="IPR050266">
    <property type="entry name" value="AB_hydrolase_sf"/>
</dbReference>
<dbReference type="RefSeq" id="WP_125578840.1">
    <property type="nucleotide sequence ID" value="NZ_JBHTOF010000072.1"/>
</dbReference>
<dbReference type="PANTHER" id="PTHR43798:SF33">
    <property type="entry name" value="HYDROLASE, PUTATIVE (AFU_ORTHOLOGUE AFUA_2G14860)-RELATED"/>
    <property type="match status" value="1"/>
</dbReference>
<organism evidence="2 3">
    <name type="scientific">Lapidilactobacillus mulanensis</name>
    <dbReference type="NCBI Taxonomy" id="2485999"/>
    <lineage>
        <taxon>Bacteria</taxon>
        <taxon>Bacillati</taxon>
        <taxon>Bacillota</taxon>
        <taxon>Bacilli</taxon>
        <taxon>Lactobacillales</taxon>
        <taxon>Lactobacillaceae</taxon>
        <taxon>Lapidilactobacillus</taxon>
    </lineage>
</organism>
<dbReference type="InterPro" id="IPR000073">
    <property type="entry name" value="AB_hydrolase_1"/>
</dbReference>
<proteinExistence type="predicted"/>
<gene>
    <name evidence="2" type="ORF">ACFQ4L_06135</name>
</gene>
<dbReference type="SUPFAM" id="SSF53474">
    <property type="entry name" value="alpha/beta-Hydrolases"/>
    <property type="match status" value="1"/>
</dbReference>